<dbReference type="PANTHER" id="PTHR36826">
    <property type="entry name" value="PROTEIN ECM13"/>
    <property type="match status" value="1"/>
</dbReference>
<dbReference type="Proteomes" id="UP000224634">
    <property type="component" value="Unassembled WGS sequence"/>
</dbReference>
<dbReference type="STRING" id="1447883.A0A2B7Z175"/>
<evidence type="ECO:0000313" key="4">
    <source>
        <dbReference type="Proteomes" id="UP000224634"/>
    </source>
</evidence>
<dbReference type="AlphaFoldDB" id="A0A2B7Z175"/>
<dbReference type="EMBL" id="PDNA01000010">
    <property type="protein sequence ID" value="PGH27081.1"/>
    <property type="molecule type" value="Genomic_DNA"/>
</dbReference>
<feature type="compositionally biased region" description="Acidic residues" evidence="2">
    <location>
        <begin position="164"/>
        <end position="186"/>
    </location>
</feature>
<evidence type="ECO:0000256" key="1">
    <source>
        <dbReference type="SAM" id="Coils"/>
    </source>
</evidence>
<feature type="region of interest" description="Disordered" evidence="2">
    <location>
        <begin position="1"/>
        <end position="24"/>
    </location>
</feature>
<proteinExistence type="predicted"/>
<organism evidence="3 4">
    <name type="scientific">Polytolypa hystricis (strain UAMH7299)</name>
    <dbReference type="NCBI Taxonomy" id="1447883"/>
    <lineage>
        <taxon>Eukaryota</taxon>
        <taxon>Fungi</taxon>
        <taxon>Dikarya</taxon>
        <taxon>Ascomycota</taxon>
        <taxon>Pezizomycotina</taxon>
        <taxon>Eurotiomycetes</taxon>
        <taxon>Eurotiomycetidae</taxon>
        <taxon>Onygenales</taxon>
        <taxon>Onygenales incertae sedis</taxon>
        <taxon>Polytolypa</taxon>
    </lineage>
</organism>
<feature type="compositionally biased region" description="Low complexity" evidence="2">
    <location>
        <begin position="142"/>
        <end position="156"/>
    </location>
</feature>
<name>A0A2B7Z175_POLH7</name>
<evidence type="ECO:0000313" key="3">
    <source>
        <dbReference type="EMBL" id="PGH27081.1"/>
    </source>
</evidence>
<dbReference type="OrthoDB" id="5431245at2759"/>
<accession>A0A2B7Z175</accession>
<feature type="compositionally biased region" description="Low complexity" evidence="2">
    <location>
        <begin position="1"/>
        <end position="16"/>
    </location>
</feature>
<feature type="compositionally biased region" description="Polar residues" evidence="2">
    <location>
        <begin position="237"/>
        <end position="248"/>
    </location>
</feature>
<dbReference type="InterPro" id="IPR037738">
    <property type="entry name" value="Ecm13-like"/>
</dbReference>
<sequence length="277" mass="30881">MSTSPSFSSSPSAPTSIYPARKKQKKMTITQTYYLAHTARAKLSREAARSDHDLRLLVGHANLLDSLMLELAEAEKEQESWFNQSVRGANGSSPQTKHIQWADTVVEEPEEDWDPEDASSSDSDSDSDDSDYDNDSFEILKPSPSSPFRAFSSPVPTIVTREIEQEDGDEEEEEEYVEDEEADFDDLALTRTPSRQQPPELLDDDESSEDESLPPSPPQSSLHSFAEPAAKAPSSDFYVTNQSESSTFPLSATDQSAFFEEGYYLPPRERSAVLEAY</sequence>
<keyword evidence="4" id="KW-1185">Reference proteome</keyword>
<reference evidence="3 4" key="1">
    <citation type="submission" date="2017-10" db="EMBL/GenBank/DDBJ databases">
        <title>Comparative genomics in systemic dimorphic fungi from Ajellomycetaceae.</title>
        <authorList>
            <person name="Munoz J.F."/>
            <person name="Mcewen J.G."/>
            <person name="Clay O.K."/>
            <person name="Cuomo C.A."/>
        </authorList>
    </citation>
    <scope>NUCLEOTIDE SEQUENCE [LARGE SCALE GENOMIC DNA]</scope>
    <source>
        <strain evidence="3 4">UAMH7299</strain>
    </source>
</reference>
<evidence type="ECO:0000256" key="2">
    <source>
        <dbReference type="SAM" id="MobiDB-lite"/>
    </source>
</evidence>
<feature type="compositionally biased region" description="Acidic residues" evidence="2">
    <location>
        <begin position="105"/>
        <end position="136"/>
    </location>
</feature>
<comment type="caution">
    <text evidence="3">The sequence shown here is derived from an EMBL/GenBank/DDBJ whole genome shotgun (WGS) entry which is preliminary data.</text>
</comment>
<feature type="compositionally biased region" description="Polar residues" evidence="2">
    <location>
        <begin position="85"/>
        <end position="98"/>
    </location>
</feature>
<gene>
    <name evidence="3" type="ORF">AJ80_01267</name>
</gene>
<protein>
    <submittedName>
        <fullName evidence="3">Uncharacterized protein</fullName>
    </submittedName>
</protein>
<dbReference type="PANTHER" id="PTHR36826:SF1">
    <property type="entry name" value="PROTEIN ECM13"/>
    <property type="match status" value="1"/>
</dbReference>
<feature type="region of interest" description="Disordered" evidence="2">
    <location>
        <begin position="85"/>
        <end position="248"/>
    </location>
</feature>
<feature type="coiled-coil region" evidence="1">
    <location>
        <begin position="57"/>
        <end position="84"/>
    </location>
</feature>
<feature type="compositionally biased region" description="Acidic residues" evidence="2">
    <location>
        <begin position="201"/>
        <end position="212"/>
    </location>
</feature>
<keyword evidence="1" id="KW-0175">Coiled coil</keyword>